<sequence length="177" mass="20270">MIVLMQVWGMLAGMTSALADEQGAALSRIGFVDIPYLIDRAPQALEAEQRLETEFAPRQSELELQRAQLAELTARLADASLELQEVEITQLDRETRGLERRIKRNEQDFREELNIQKNNEFKNVRILVLEAIAQFGKQQDYDLIVSDGVLFANKRIDVTERILESLVRENSRLKSAN</sequence>
<dbReference type="GO" id="GO:0050821">
    <property type="term" value="P:protein stabilization"/>
    <property type="evidence" value="ECO:0007669"/>
    <property type="project" value="TreeGrafter"/>
</dbReference>
<dbReference type="Gene3D" id="3.30.910.20">
    <property type="entry name" value="Skp domain"/>
    <property type="match status" value="1"/>
</dbReference>
<dbReference type="GO" id="GO:0005829">
    <property type="term" value="C:cytosol"/>
    <property type="evidence" value="ECO:0007669"/>
    <property type="project" value="TreeGrafter"/>
</dbReference>
<dbReference type="SMART" id="SM00935">
    <property type="entry name" value="OmpH"/>
    <property type="match status" value="1"/>
</dbReference>
<dbReference type="GO" id="GO:0051082">
    <property type="term" value="F:unfolded protein binding"/>
    <property type="evidence" value="ECO:0007669"/>
    <property type="project" value="InterPro"/>
</dbReference>
<evidence type="ECO:0000256" key="3">
    <source>
        <dbReference type="SAM" id="Coils"/>
    </source>
</evidence>
<keyword evidence="3" id="KW-0175">Coiled coil</keyword>
<dbReference type="PANTHER" id="PTHR35089:SF1">
    <property type="entry name" value="CHAPERONE PROTEIN SKP"/>
    <property type="match status" value="1"/>
</dbReference>
<gene>
    <name evidence="5" type="ORF">IMCC3135_25485</name>
</gene>
<dbReference type="OrthoDB" id="5294628at2"/>
<keyword evidence="6" id="KW-1185">Reference proteome</keyword>
<keyword evidence="2 4" id="KW-0732">Signal</keyword>
<dbReference type="AlphaFoldDB" id="A0A2Z2NV06"/>
<dbReference type="KEGG" id="gai:IMCC3135_25485"/>
<evidence type="ECO:0000256" key="4">
    <source>
        <dbReference type="SAM" id="SignalP"/>
    </source>
</evidence>
<dbReference type="RefSeq" id="WP_157736264.1">
    <property type="nucleotide sequence ID" value="NZ_CP018632.1"/>
</dbReference>
<evidence type="ECO:0008006" key="7">
    <source>
        <dbReference type="Google" id="ProtNLM"/>
    </source>
</evidence>
<name>A0A2Z2NV06_9GAMM</name>
<reference evidence="5 6" key="1">
    <citation type="submission" date="2016-12" db="EMBL/GenBank/DDBJ databases">
        <authorList>
            <person name="Song W.-J."/>
            <person name="Kurnit D.M."/>
        </authorList>
    </citation>
    <scope>NUCLEOTIDE SEQUENCE [LARGE SCALE GENOMIC DNA]</scope>
    <source>
        <strain evidence="5 6">IMCC3135</strain>
    </source>
</reference>
<organism evidence="5 6">
    <name type="scientific">Granulosicoccus antarcticus IMCC3135</name>
    <dbReference type="NCBI Taxonomy" id="1192854"/>
    <lineage>
        <taxon>Bacteria</taxon>
        <taxon>Pseudomonadati</taxon>
        <taxon>Pseudomonadota</taxon>
        <taxon>Gammaproteobacteria</taxon>
        <taxon>Chromatiales</taxon>
        <taxon>Granulosicoccaceae</taxon>
        <taxon>Granulosicoccus</taxon>
    </lineage>
</organism>
<dbReference type="PANTHER" id="PTHR35089">
    <property type="entry name" value="CHAPERONE PROTEIN SKP"/>
    <property type="match status" value="1"/>
</dbReference>
<comment type="similarity">
    <text evidence="1">Belongs to the Skp family.</text>
</comment>
<dbReference type="Proteomes" id="UP000250079">
    <property type="component" value="Chromosome"/>
</dbReference>
<dbReference type="EMBL" id="CP018632">
    <property type="protein sequence ID" value="ASJ75159.1"/>
    <property type="molecule type" value="Genomic_DNA"/>
</dbReference>
<evidence type="ECO:0000313" key="5">
    <source>
        <dbReference type="EMBL" id="ASJ75159.1"/>
    </source>
</evidence>
<dbReference type="SUPFAM" id="SSF111384">
    <property type="entry name" value="OmpH-like"/>
    <property type="match status" value="1"/>
</dbReference>
<dbReference type="Pfam" id="PF03938">
    <property type="entry name" value="OmpH"/>
    <property type="match status" value="1"/>
</dbReference>
<evidence type="ECO:0000313" key="6">
    <source>
        <dbReference type="Proteomes" id="UP000250079"/>
    </source>
</evidence>
<feature type="coiled-coil region" evidence="3">
    <location>
        <begin position="62"/>
        <end position="108"/>
    </location>
</feature>
<feature type="signal peptide" evidence="4">
    <location>
        <begin position="1"/>
        <end position="19"/>
    </location>
</feature>
<proteinExistence type="inferred from homology"/>
<feature type="chain" id="PRO_5016317529" description="Chaperone protein Skp" evidence="4">
    <location>
        <begin position="20"/>
        <end position="177"/>
    </location>
</feature>
<accession>A0A2Z2NV06</accession>
<dbReference type="InterPro" id="IPR005632">
    <property type="entry name" value="Chaperone_Skp"/>
</dbReference>
<evidence type="ECO:0000256" key="2">
    <source>
        <dbReference type="ARBA" id="ARBA00022729"/>
    </source>
</evidence>
<protein>
    <recommendedName>
        <fullName evidence="7">Chaperone protein Skp</fullName>
    </recommendedName>
</protein>
<evidence type="ECO:0000256" key="1">
    <source>
        <dbReference type="ARBA" id="ARBA00009091"/>
    </source>
</evidence>
<dbReference type="InterPro" id="IPR024930">
    <property type="entry name" value="Skp_dom_sf"/>
</dbReference>